<name>A0A0E3MA75_CLOSL</name>
<dbReference type="KEGG" id="csq:CSCA_4672"/>
<accession>A0A0E3MA75</accession>
<dbReference type="Proteomes" id="UP000033115">
    <property type="component" value="Chromosome"/>
</dbReference>
<gene>
    <name evidence="1" type="ORF">CSCA_4672</name>
</gene>
<dbReference type="AlphaFoldDB" id="A0A0E3MA75"/>
<evidence type="ECO:0000313" key="2">
    <source>
        <dbReference type="Proteomes" id="UP000033115"/>
    </source>
</evidence>
<proteinExistence type="predicted"/>
<evidence type="ECO:0000313" key="1">
    <source>
        <dbReference type="EMBL" id="AKA71797.1"/>
    </source>
</evidence>
<sequence length="61" mass="7028">MFTERKTLNLYTSTESYNNSNPDIVISDVSIEVQREGFLVIKDLNGYTHIINVNKFVAIVY</sequence>
<dbReference type="RefSeq" id="WP_029163011.1">
    <property type="nucleotide sequence ID" value="NZ_CP009933.1"/>
</dbReference>
<dbReference type="HOGENOM" id="CLU_2914435_0_0_9"/>
<organism evidence="1 2">
    <name type="scientific">Clostridium scatologenes</name>
    <dbReference type="NCBI Taxonomy" id="1548"/>
    <lineage>
        <taxon>Bacteria</taxon>
        <taxon>Bacillati</taxon>
        <taxon>Bacillota</taxon>
        <taxon>Clostridia</taxon>
        <taxon>Eubacteriales</taxon>
        <taxon>Clostridiaceae</taxon>
        <taxon>Clostridium</taxon>
    </lineage>
</organism>
<keyword evidence="2" id="KW-1185">Reference proteome</keyword>
<dbReference type="EMBL" id="CP009933">
    <property type="protein sequence ID" value="AKA71797.1"/>
    <property type="molecule type" value="Genomic_DNA"/>
</dbReference>
<dbReference type="STRING" id="1548.CSCA_4672"/>
<protein>
    <submittedName>
        <fullName evidence="1">Uncharacterized protein</fullName>
    </submittedName>
</protein>
<reference evidence="1 2" key="1">
    <citation type="journal article" date="2015" name="J. Biotechnol.">
        <title>Complete genome sequence of a malodorant-producing acetogen, Clostridium scatologenes ATCC 25775(T).</title>
        <authorList>
            <person name="Zhu Z."/>
            <person name="Guo T."/>
            <person name="Zheng H."/>
            <person name="Song T."/>
            <person name="Ouyang P."/>
            <person name="Xie J."/>
        </authorList>
    </citation>
    <scope>NUCLEOTIDE SEQUENCE [LARGE SCALE GENOMIC DNA]</scope>
    <source>
        <strain evidence="1 2">ATCC 25775</strain>
    </source>
</reference>